<dbReference type="EMBL" id="NOIG01000011">
    <property type="protein sequence ID" value="OYD48560.1"/>
    <property type="molecule type" value="Genomic_DNA"/>
</dbReference>
<keyword evidence="2" id="KW-0472">Membrane</keyword>
<keyword evidence="4" id="KW-1185">Reference proteome</keyword>
<feature type="region of interest" description="Disordered" evidence="1">
    <location>
        <begin position="289"/>
        <end position="317"/>
    </location>
</feature>
<keyword evidence="2" id="KW-1133">Transmembrane helix</keyword>
<evidence type="ECO:0000256" key="2">
    <source>
        <dbReference type="SAM" id="Phobius"/>
    </source>
</evidence>
<evidence type="ECO:0000313" key="4">
    <source>
        <dbReference type="Proteomes" id="UP000215441"/>
    </source>
</evidence>
<sequence>MWAVDNAEKNKPAQRGNNSCTFTRADFTLHTMSQNAHTLQLFFDSPIKLKTAQLAYQYLVAGNTEQAQRWAGELGVADLDDLWDGEWFNQQVAAKPTHLLLCFDTGTHDDLPLRALETLFAHGLRAAVLEVFYDQVGETERMHFDQGQWVGRQAFFSAHPDWRAVVEPLDGGDDAQDDPYACSRDPAKPMSVAKMRKDEADRRKQGEEAAKAFIDLAQTFGKNGQSPVQGLIAVLLLRAGFKGLLHAVVFTVVTVLLFKGIWLWLGLGLVLAIALPLFYMVREHKDLRGDGDDDDDAAGGSDGADPAGPATVQPAAG</sequence>
<keyword evidence="2" id="KW-0812">Transmembrane</keyword>
<evidence type="ECO:0000313" key="3">
    <source>
        <dbReference type="EMBL" id="OYD48560.1"/>
    </source>
</evidence>
<organism evidence="3 4">
    <name type="scientific">Acidovorax kalamii</name>
    <dbReference type="NCBI Taxonomy" id="2004485"/>
    <lineage>
        <taxon>Bacteria</taxon>
        <taxon>Pseudomonadati</taxon>
        <taxon>Pseudomonadota</taxon>
        <taxon>Betaproteobacteria</taxon>
        <taxon>Burkholderiales</taxon>
        <taxon>Comamonadaceae</taxon>
        <taxon>Acidovorax</taxon>
    </lineage>
</organism>
<name>A0A235EHV0_9BURK</name>
<protein>
    <submittedName>
        <fullName evidence="3">Uncharacterized protein</fullName>
    </submittedName>
</protein>
<dbReference type="Proteomes" id="UP000215441">
    <property type="component" value="Unassembled WGS sequence"/>
</dbReference>
<proteinExistence type="predicted"/>
<feature type="transmembrane region" description="Helical" evidence="2">
    <location>
        <begin position="231"/>
        <end position="255"/>
    </location>
</feature>
<gene>
    <name evidence="3" type="ORF">CBY09_17105</name>
</gene>
<reference evidence="3 4" key="1">
    <citation type="submission" date="2017-07" db="EMBL/GenBank/DDBJ databases">
        <title>Acidovorax KNDSW TSA 6 genome sequence and assembly.</title>
        <authorList>
            <person name="Mayilraj S."/>
        </authorList>
    </citation>
    <scope>NUCLEOTIDE SEQUENCE [LARGE SCALE GENOMIC DNA]</scope>
    <source>
        <strain evidence="3 4">KNDSW-TSA6</strain>
    </source>
</reference>
<evidence type="ECO:0000256" key="1">
    <source>
        <dbReference type="SAM" id="MobiDB-lite"/>
    </source>
</evidence>
<dbReference type="AlphaFoldDB" id="A0A235EHV0"/>
<feature type="transmembrane region" description="Helical" evidence="2">
    <location>
        <begin position="261"/>
        <end position="281"/>
    </location>
</feature>
<accession>A0A235EHV0</accession>
<comment type="caution">
    <text evidence="3">The sequence shown here is derived from an EMBL/GenBank/DDBJ whole genome shotgun (WGS) entry which is preliminary data.</text>
</comment>